<dbReference type="InterPro" id="IPR059106">
    <property type="entry name" value="WHD_MalT"/>
</dbReference>
<dbReference type="Proteomes" id="UP000284605">
    <property type="component" value="Unassembled WGS sequence"/>
</dbReference>
<dbReference type="InterPro" id="IPR016032">
    <property type="entry name" value="Sig_transdc_resp-reg_C-effctor"/>
</dbReference>
<dbReference type="CDD" id="cd06170">
    <property type="entry name" value="LuxR_C_like"/>
    <property type="match status" value="1"/>
</dbReference>
<dbReference type="InterPro" id="IPR000792">
    <property type="entry name" value="Tscrpt_reg_LuxR_C"/>
</dbReference>
<dbReference type="AlphaFoldDB" id="A0A418W8P1"/>
<dbReference type="Gene3D" id="1.25.40.10">
    <property type="entry name" value="Tetratricopeptide repeat domain"/>
    <property type="match status" value="1"/>
</dbReference>
<dbReference type="GO" id="GO:0016887">
    <property type="term" value="F:ATP hydrolysis activity"/>
    <property type="evidence" value="ECO:0007669"/>
    <property type="project" value="InterPro"/>
</dbReference>
<dbReference type="PANTHER" id="PTHR44688:SF16">
    <property type="entry name" value="DNA-BINDING TRANSCRIPTIONAL ACTIVATOR DEVR_DOSR"/>
    <property type="match status" value="1"/>
</dbReference>
<dbReference type="PRINTS" id="PR00038">
    <property type="entry name" value="HTHLUXR"/>
</dbReference>
<keyword evidence="1" id="KW-0805">Transcription regulation</keyword>
<accession>A0A418W8P1</accession>
<dbReference type="Pfam" id="PF17874">
    <property type="entry name" value="TPR_MalT"/>
    <property type="match status" value="1"/>
</dbReference>
<feature type="domain" description="HTH luxR-type" evidence="5">
    <location>
        <begin position="888"/>
        <end position="953"/>
    </location>
</feature>
<evidence type="ECO:0000313" key="7">
    <source>
        <dbReference type="Proteomes" id="UP000284605"/>
    </source>
</evidence>
<evidence type="ECO:0000256" key="2">
    <source>
        <dbReference type="ARBA" id="ARBA00023125"/>
    </source>
</evidence>
<dbReference type="Gene3D" id="3.40.50.300">
    <property type="entry name" value="P-loop containing nucleotide triphosphate hydrolases"/>
    <property type="match status" value="1"/>
</dbReference>
<dbReference type="InterPro" id="IPR041617">
    <property type="entry name" value="TPR_MalT"/>
</dbReference>
<dbReference type="SMART" id="SM00421">
    <property type="entry name" value="HTH_LUXR"/>
    <property type="match status" value="1"/>
</dbReference>
<evidence type="ECO:0000259" key="5">
    <source>
        <dbReference type="PROSITE" id="PS50043"/>
    </source>
</evidence>
<keyword evidence="2" id="KW-0238">DNA-binding</keyword>
<dbReference type="GO" id="GO:0006355">
    <property type="term" value="P:regulation of DNA-templated transcription"/>
    <property type="evidence" value="ECO:0007669"/>
    <property type="project" value="InterPro"/>
</dbReference>
<evidence type="ECO:0000256" key="1">
    <source>
        <dbReference type="ARBA" id="ARBA00023015"/>
    </source>
</evidence>
<dbReference type="InterPro" id="IPR027417">
    <property type="entry name" value="P-loop_NTPase"/>
</dbReference>
<dbReference type="Pfam" id="PF13401">
    <property type="entry name" value="AAA_22"/>
    <property type="match status" value="1"/>
</dbReference>
<dbReference type="Gene3D" id="1.10.10.10">
    <property type="entry name" value="Winged helix-like DNA-binding domain superfamily/Winged helix DNA-binding domain"/>
    <property type="match status" value="1"/>
</dbReference>
<evidence type="ECO:0000256" key="3">
    <source>
        <dbReference type="ARBA" id="ARBA00023163"/>
    </source>
</evidence>
<dbReference type="PANTHER" id="PTHR44688">
    <property type="entry name" value="DNA-BINDING TRANSCRIPTIONAL ACTIVATOR DEVR_DOSR"/>
    <property type="match status" value="1"/>
</dbReference>
<dbReference type="Pfam" id="PF25873">
    <property type="entry name" value="WHD_MalT"/>
    <property type="match status" value="1"/>
</dbReference>
<reference evidence="6 7" key="1">
    <citation type="submission" date="2018-09" db="EMBL/GenBank/DDBJ databases">
        <authorList>
            <person name="Zhu H."/>
        </authorList>
    </citation>
    <scope>NUCLEOTIDE SEQUENCE [LARGE SCALE GENOMIC DNA]</scope>
    <source>
        <strain evidence="6 7">K1W22B-8</strain>
    </source>
</reference>
<dbReference type="InterPro" id="IPR036388">
    <property type="entry name" value="WH-like_DNA-bd_sf"/>
</dbReference>
<evidence type="ECO:0000313" key="6">
    <source>
        <dbReference type="EMBL" id="RJF86379.1"/>
    </source>
</evidence>
<gene>
    <name evidence="6" type="ORF">D3874_04520</name>
</gene>
<dbReference type="EMBL" id="QYUK01000011">
    <property type="protein sequence ID" value="RJF86379.1"/>
    <property type="molecule type" value="Genomic_DNA"/>
</dbReference>
<feature type="region of interest" description="Disordered" evidence="4">
    <location>
        <begin position="1"/>
        <end position="36"/>
    </location>
</feature>
<organism evidence="6 7">
    <name type="scientific">Oleomonas cavernae</name>
    <dbReference type="NCBI Taxonomy" id="2320859"/>
    <lineage>
        <taxon>Bacteria</taxon>
        <taxon>Pseudomonadati</taxon>
        <taxon>Pseudomonadota</taxon>
        <taxon>Alphaproteobacteria</taxon>
        <taxon>Acetobacterales</taxon>
        <taxon>Acetobacteraceae</taxon>
        <taxon>Oleomonas</taxon>
    </lineage>
</organism>
<proteinExistence type="predicted"/>
<dbReference type="Pfam" id="PF00196">
    <property type="entry name" value="GerE"/>
    <property type="match status" value="1"/>
</dbReference>
<keyword evidence="3" id="KW-0804">Transcription</keyword>
<evidence type="ECO:0000256" key="4">
    <source>
        <dbReference type="SAM" id="MobiDB-lite"/>
    </source>
</evidence>
<dbReference type="SUPFAM" id="SSF52540">
    <property type="entry name" value="P-loop containing nucleoside triphosphate hydrolases"/>
    <property type="match status" value="1"/>
</dbReference>
<comment type="caution">
    <text evidence="6">The sequence shown here is derived from an EMBL/GenBank/DDBJ whole genome shotgun (WGS) entry which is preliminary data.</text>
</comment>
<name>A0A418W8P1_9PROT</name>
<dbReference type="GO" id="GO:0003677">
    <property type="term" value="F:DNA binding"/>
    <property type="evidence" value="ECO:0007669"/>
    <property type="project" value="UniProtKB-KW"/>
</dbReference>
<dbReference type="InterPro" id="IPR011990">
    <property type="entry name" value="TPR-like_helical_dom_sf"/>
</dbReference>
<sequence>MVGVLEDEGSSRPRNGSPHRCSKKNDRWGGNAVTQNGSKGWRNRIIQTKLSAQIADKRLLPREHLYQGFLKPMTPLSLMIIVAAAGSGKSTVMAHVHQQLAESGTRTSWLTLDAEDNEPSVFATYLISTLQRSTPGIGEREAELLRGNMARDMRGIFASIIGELSEIAEPTALFLDDFHHISHPAIIEFIDRLAASHPSSLKLVIASREQPPLSLSKRRLDGSLVELGQNALRFSHAEAFELLNTANALDLSSSEIAEINATTEGWATGLQLAALALTRSRGSPRDLIHGFSGKDRDLAAYLVERVLRLQPEATKKFLLRTAPLTRMSPELCREVSGHPQSGEMMALLERSSMFIIPLDREGRWFRYHHLFADFLVALLKRDEPGAFEAICAKAADWCERNGHLTEAIQYLLQAGSFSEAARLIATHAPRVAQHYGDHQTVLSWMRSLPPAFAQEHPVIALIHAWSLAFSRGTDQSIALVEEAETLLRPRQSVAKLDGRTKEQLLWTAEVTKAIAKVCGDRLDFSAAAVRATRAALPDEEPFLIASISNCLAYSYLTDLMFDKAQQAATDAYLYGCKAEAVYATVWADFLAGCIAAEQGRLCAAEELAKRAKTGAQSHIDQETYFGALAALVDAEVNVQRCHFGRVADSLHVTSGFTNLFGPLEPLLRAYRNEARMRAFAGDLQRARKTLQDGREIAIATDQPRLFVALATEETGLQITAGDLDGAIETVIRTNLNSREHPLLKGDQRRNWREPIKILEARIAVAEGRVEHALSILTPLTMALTAEGRGNRLCLVRGVRALAFWRAGRRADAARELDKALSAAAPEGLAYPLVSVGAGLIPILDEILANRSQAASVGQLSLDFENRLRRLLTGETAAPAPEGAVSLGALDTLENLTSREIEILRHVGAGHDNRQLAKILLVSEPTVKWHLHNIYSKFGVRNRTAAVAKAKAMALI</sequence>
<dbReference type="SUPFAM" id="SSF46894">
    <property type="entry name" value="C-terminal effector domain of the bipartite response regulators"/>
    <property type="match status" value="1"/>
</dbReference>
<dbReference type="InterPro" id="IPR049945">
    <property type="entry name" value="AAA_22"/>
</dbReference>
<protein>
    <recommendedName>
        <fullName evidence="5">HTH luxR-type domain-containing protein</fullName>
    </recommendedName>
</protein>
<keyword evidence="7" id="KW-1185">Reference proteome</keyword>
<dbReference type="PROSITE" id="PS50043">
    <property type="entry name" value="HTH_LUXR_2"/>
    <property type="match status" value="1"/>
</dbReference>